<dbReference type="HOGENOM" id="CLU_2773524_0_0_11"/>
<organism evidence="2 3">
    <name type="scientific">Sanguibacter keddieii (strain ATCC 51767 / DSM 10542 / NCFB 3025 / ST-74)</name>
    <dbReference type="NCBI Taxonomy" id="446469"/>
    <lineage>
        <taxon>Bacteria</taxon>
        <taxon>Bacillati</taxon>
        <taxon>Actinomycetota</taxon>
        <taxon>Actinomycetes</taxon>
        <taxon>Micrococcales</taxon>
        <taxon>Sanguibacteraceae</taxon>
        <taxon>Sanguibacter</taxon>
    </lineage>
</organism>
<dbReference type="Proteomes" id="UP000000322">
    <property type="component" value="Chromosome"/>
</dbReference>
<gene>
    <name evidence="2" type="ordered locus">Sked_02470</name>
</gene>
<name>D1BJG0_SANKS</name>
<proteinExistence type="predicted"/>
<reference evidence="2 3" key="1">
    <citation type="journal article" date="2009" name="Stand. Genomic Sci.">
        <title>Complete genome sequence of Sanguibacter keddieii type strain (ST-74).</title>
        <authorList>
            <person name="Ivanova N."/>
            <person name="Sikorski J."/>
            <person name="Sims D."/>
            <person name="Brettin T."/>
            <person name="Detter J.C."/>
            <person name="Han C."/>
            <person name="Lapidus A."/>
            <person name="Copeland A."/>
            <person name="Glavina Del Rio T."/>
            <person name="Nolan M."/>
            <person name="Chen F."/>
            <person name="Lucas S."/>
            <person name="Tice H."/>
            <person name="Cheng J.F."/>
            <person name="Bruce D."/>
            <person name="Goodwin L."/>
            <person name="Pitluck S."/>
            <person name="Pati A."/>
            <person name="Mavromatis K."/>
            <person name="Chen A."/>
            <person name="Palaniappan K."/>
            <person name="D'haeseleer P."/>
            <person name="Chain P."/>
            <person name="Bristow J."/>
            <person name="Eisen J.A."/>
            <person name="Markowitz V."/>
            <person name="Hugenholtz P."/>
            <person name="Goker M."/>
            <person name="Pukall R."/>
            <person name="Klenk H.P."/>
            <person name="Kyrpides N.C."/>
        </authorList>
    </citation>
    <scope>NUCLEOTIDE SEQUENCE [LARGE SCALE GENOMIC DNA]</scope>
    <source>
        <strain evidence="3">ATCC 51767 / DSM 10542 / NCFB 3025 / ST-74</strain>
    </source>
</reference>
<accession>D1BJG0</accession>
<protein>
    <submittedName>
        <fullName evidence="2">Uncharacterized protein</fullName>
    </submittedName>
</protein>
<evidence type="ECO:0000313" key="2">
    <source>
        <dbReference type="EMBL" id="ACZ20216.1"/>
    </source>
</evidence>
<keyword evidence="3" id="KW-1185">Reference proteome</keyword>
<evidence type="ECO:0000256" key="1">
    <source>
        <dbReference type="SAM" id="MobiDB-lite"/>
    </source>
</evidence>
<dbReference type="EMBL" id="CP001819">
    <property type="protein sequence ID" value="ACZ20216.1"/>
    <property type="molecule type" value="Genomic_DNA"/>
</dbReference>
<feature type="region of interest" description="Disordered" evidence="1">
    <location>
        <begin position="47"/>
        <end position="69"/>
    </location>
</feature>
<dbReference type="AlphaFoldDB" id="D1BJG0"/>
<dbReference type="RefSeq" id="WP_012865285.1">
    <property type="nucleotide sequence ID" value="NC_013521.1"/>
</dbReference>
<dbReference type="KEGG" id="ske:Sked_02470"/>
<dbReference type="STRING" id="446469.Sked_02470"/>
<sequence length="69" mass="7052">MIRQTLSTTEAAPTSLVSLARAGFAGLRLAELRTPAALVPPGQLILPSPSALPRRKASAAARRSSSATA</sequence>
<evidence type="ECO:0000313" key="3">
    <source>
        <dbReference type="Proteomes" id="UP000000322"/>
    </source>
</evidence>